<dbReference type="GO" id="GO:0005524">
    <property type="term" value="F:ATP binding"/>
    <property type="evidence" value="ECO:0007669"/>
    <property type="project" value="UniProtKB-KW"/>
</dbReference>
<feature type="domain" description="7,8-dihydro-6-hydroxymethylpterin-pyrophosphokinase" evidence="8">
    <location>
        <begin position="17"/>
        <end position="175"/>
    </location>
</feature>
<keyword evidence="7" id="KW-0289">Folate biosynthesis</keyword>
<keyword evidence="5" id="KW-0418">Kinase</keyword>
<evidence type="ECO:0000313" key="9">
    <source>
        <dbReference type="EMBL" id="RZV40072.1"/>
    </source>
</evidence>
<dbReference type="PANTHER" id="PTHR43071:SF1">
    <property type="entry name" value="2-AMINO-4-HYDROXY-6-HYDROXYMETHYLDIHYDROPTERIDINE PYROPHOSPHOKINASE"/>
    <property type="match status" value="1"/>
</dbReference>
<accession>A0A520XFU6</accession>
<evidence type="ECO:0000256" key="2">
    <source>
        <dbReference type="ARBA" id="ARBA00013253"/>
    </source>
</evidence>
<comment type="pathway">
    <text evidence="1">Cofactor biosynthesis; tetrahydrofolate biosynthesis; 2-amino-4-hydroxy-6-hydroxymethyl-7,8-dihydropteridine diphosphate from 7,8-dihydroneopterin triphosphate: step 4/4.</text>
</comment>
<dbReference type="InterPro" id="IPR000550">
    <property type="entry name" value="Hppk"/>
</dbReference>
<evidence type="ECO:0000256" key="5">
    <source>
        <dbReference type="ARBA" id="ARBA00022777"/>
    </source>
</evidence>
<keyword evidence="6" id="KW-0067">ATP-binding</keyword>
<dbReference type="SUPFAM" id="SSF55083">
    <property type="entry name" value="6-hydroxymethyl-7,8-dihydropterin pyrophosphokinase, HPPK"/>
    <property type="match status" value="1"/>
</dbReference>
<dbReference type="EC" id="2.7.6.3" evidence="2"/>
<evidence type="ECO:0000256" key="6">
    <source>
        <dbReference type="ARBA" id="ARBA00022840"/>
    </source>
</evidence>
<evidence type="ECO:0000256" key="4">
    <source>
        <dbReference type="ARBA" id="ARBA00022741"/>
    </source>
</evidence>
<dbReference type="Pfam" id="PF01288">
    <property type="entry name" value="HPPK"/>
    <property type="match status" value="1"/>
</dbReference>
<dbReference type="AlphaFoldDB" id="A0A520XFU6"/>
<dbReference type="UniPathway" id="UPA00077">
    <property type="reaction ID" value="UER00155"/>
</dbReference>
<dbReference type="EMBL" id="SHMQ01000004">
    <property type="protein sequence ID" value="RZV40072.1"/>
    <property type="molecule type" value="Genomic_DNA"/>
</dbReference>
<evidence type="ECO:0000256" key="3">
    <source>
        <dbReference type="ARBA" id="ARBA00022679"/>
    </source>
</evidence>
<dbReference type="InterPro" id="IPR035907">
    <property type="entry name" value="Hppk_sf"/>
</dbReference>
<dbReference type="Proteomes" id="UP000322454">
    <property type="component" value="Unassembled WGS sequence"/>
</dbReference>
<dbReference type="GO" id="GO:0003848">
    <property type="term" value="F:2-amino-4-hydroxy-6-hydroxymethyldihydropteridine diphosphokinase activity"/>
    <property type="evidence" value="ECO:0007669"/>
    <property type="project" value="UniProtKB-EC"/>
</dbReference>
<comment type="caution">
    <text evidence="9">The sequence shown here is derived from an EMBL/GenBank/DDBJ whole genome shotgun (WGS) entry which is preliminary data.</text>
</comment>
<protein>
    <recommendedName>
        <fullName evidence="2">2-amino-4-hydroxy-6-hydroxymethyldihydropteridine diphosphokinase</fullName>
        <ecNumber evidence="2">2.7.6.3</ecNumber>
    </recommendedName>
</protein>
<dbReference type="GO" id="GO:0016301">
    <property type="term" value="F:kinase activity"/>
    <property type="evidence" value="ECO:0007669"/>
    <property type="project" value="UniProtKB-KW"/>
</dbReference>
<evidence type="ECO:0000259" key="8">
    <source>
        <dbReference type="Pfam" id="PF01288"/>
    </source>
</evidence>
<name>A0A520XFU6_9DELT</name>
<dbReference type="NCBIfam" id="TIGR01498">
    <property type="entry name" value="folK"/>
    <property type="match status" value="1"/>
</dbReference>
<sequence>MILADAKLDEEDFIVCLGLGSNVGDKESNLLKALDFIKNGAKVFSGISPKHKSPLSDVKISGVSSIYLTSPVGNENQPFFLNCAVILSIQAKSYNNIDDFSSFFHKLLSFLKNIEKIMGRKEYSVRYMPRVIDIDILFAYNVSSKKYIHIDLPDLKIPHKEIFKRLFVMFPLLDLINISNGFILKKPFDKESIKKALADLKKTDAGASQKISYYAKFDENLRGIAR</sequence>
<organism evidence="9 10">
    <name type="scientific">Candidatus Acidulodesulfobacterium acidiphilum</name>
    <dbReference type="NCBI Taxonomy" id="2597224"/>
    <lineage>
        <taxon>Bacteria</taxon>
        <taxon>Deltaproteobacteria</taxon>
        <taxon>Candidatus Acidulodesulfobacterales</taxon>
        <taxon>Candidatus Acidulodesulfobacterium</taxon>
    </lineage>
</organism>
<dbReference type="GO" id="GO:0046656">
    <property type="term" value="P:folic acid biosynthetic process"/>
    <property type="evidence" value="ECO:0007669"/>
    <property type="project" value="UniProtKB-KW"/>
</dbReference>
<dbReference type="Gene3D" id="3.30.70.560">
    <property type="entry name" value="7,8-Dihydro-6-hydroxymethylpterin-pyrophosphokinase HPPK"/>
    <property type="match status" value="1"/>
</dbReference>
<evidence type="ECO:0000313" key="10">
    <source>
        <dbReference type="Proteomes" id="UP000322454"/>
    </source>
</evidence>
<dbReference type="PANTHER" id="PTHR43071">
    <property type="entry name" value="2-AMINO-4-HYDROXY-6-HYDROXYMETHYLDIHYDROPTERIDINE PYROPHOSPHOKINASE"/>
    <property type="match status" value="1"/>
</dbReference>
<dbReference type="GO" id="GO:0046654">
    <property type="term" value="P:tetrahydrofolate biosynthetic process"/>
    <property type="evidence" value="ECO:0007669"/>
    <property type="project" value="UniProtKB-UniPathway"/>
</dbReference>
<evidence type="ECO:0000256" key="1">
    <source>
        <dbReference type="ARBA" id="ARBA00005051"/>
    </source>
</evidence>
<evidence type="ECO:0000256" key="7">
    <source>
        <dbReference type="ARBA" id="ARBA00022909"/>
    </source>
</evidence>
<gene>
    <name evidence="9" type="primary">folK</name>
    <name evidence="9" type="ORF">EVJ48_02580</name>
</gene>
<dbReference type="CDD" id="cd00483">
    <property type="entry name" value="HPPK"/>
    <property type="match status" value="1"/>
</dbReference>
<keyword evidence="3 9" id="KW-0808">Transferase</keyword>
<reference evidence="9 10" key="1">
    <citation type="submission" date="2019-01" db="EMBL/GenBank/DDBJ databases">
        <title>Insights into ecological role of a new deltaproteobacterial order Candidatus Sinidesulfobacterales (Sva0485) by metagenomics and metatranscriptomics.</title>
        <authorList>
            <person name="Tan S."/>
            <person name="Liu J."/>
            <person name="Fang Y."/>
            <person name="Hedlund B."/>
            <person name="Lian Z.-H."/>
            <person name="Huang L.-Y."/>
            <person name="Li J.-T."/>
            <person name="Huang L.-N."/>
            <person name="Li W.-J."/>
            <person name="Jiang H.-C."/>
            <person name="Dong H.-L."/>
            <person name="Shu W.-S."/>
        </authorList>
    </citation>
    <scope>NUCLEOTIDE SEQUENCE [LARGE SCALE GENOMIC DNA]</scope>
    <source>
        <strain evidence="9">AP4</strain>
    </source>
</reference>
<keyword evidence="4" id="KW-0547">Nucleotide-binding</keyword>
<proteinExistence type="predicted"/>